<keyword evidence="3" id="KW-0808">Transferase</keyword>
<proteinExistence type="predicted"/>
<dbReference type="GO" id="GO:0005886">
    <property type="term" value="C:plasma membrane"/>
    <property type="evidence" value="ECO:0007669"/>
    <property type="project" value="TreeGrafter"/>
</dbReference>
<evidence type="ECO:0000256" key="3">
    <source>
        <dbReference type="ARBA" id="ARBA00022679"/>
    </source>
</evidence>
<keyword evidence="2" id="KW-0328">Glycosyltransferase</keyword>
<dbReference type="InterPro" id="IPR050256">
    <property type="entry name" value="Glycosyltransferase_2"/>
</dbReference>
<dbReference type="Gene3D" id="3.90.550.10">
    <property type="entry name" value="Spore Coat Polysaccharide Biosynthesis Protein SpsA, Chain A"/>
    <property type="match status" value="1"/>
</dbReference>
<dbReference type="Pfam" id="PF00535">
    <property type="entry name" value="Glycos_transf_2"/>
    <property type="match status" value="1"/>
</dbReference>
<evidence type="ECO:0000259" key="7">
    <source>
        <dbReference type="Pfam" id="PF00535"/>
    </source>
</evidence>
<name>A0A060CCX9_9GAMM</name>
<keyword evidence="5" id="KW-1133">Transmembrane helix</keyword>
<evidence type="ECO:0000313" key="8">
    <source>
        <dbReference type="EMBL" id="AIA90870.1"/>
    </source>
</evidence>
<evidence type="ECO:0000256" key="2">
    <source>
        <dbReference type="ARBA" id="ARBA00022676"/>
    </source>
</evidence>
<evidence type="ECO:0000256" key="1">
    <source>
        <dbReference type="ARBA" id="ARBA00004141"/>
    </source>
</evidence>
<dbReference type="SUPFAM" id="SSF53448">
    <property type="entry name" value="Nucleotide-diphospho-sugar transferases"/>
    <property type="match status" value="1"/>
</dbReference>
<evidence type="ECO:0000256" key="5">
    <source>
        <dbReference type="ARBA" id="ARBA00022989"/>
    </source>
</evidence>
<dbReference type="EMBL" id="KF123566">
    <property type="protein sequence ID" value="AIA90870.1"/>
    <property type="molecule type" value="Genomic_DNA"/>
</dbReference>
<feature type="non-terminal residue" evidence="8">
    <location>
        <position position="100"/>
    </location>
</feature>
<keyword evidence="4" id="KW-0812">Transmembrane</keyword>
<dbReference type="AlphaFoldDB" id="A0A060CCX9"/>
<protein>
    <submittedName>
        <fullName evidence="8">CAZy families GT2 protein</fullName>
    </submittedName>
</protein>
<dbReference type="PANTHER" id="PTHR48090:SF1">
    <property type="entry name" value="PROPHAGE BACTOPRENOL GLUCOSYL TRANSFERASE HOMOLOG"/>
    <property type="match status" value="1"/>
</dbReference>
<organism evidence="8">
    <name type="scientific">uncultured Stenotrophomonas sp</name>
    <dbReference type="NCBI Taxonomy" id="165438"/>
    <lineage>
        <taxon>Bacteria</taxon>
        <taxon>Pseudomonadati</taxon>
        <taxon>Pseudomonadota</taxon>
        <taxon>Gammaproteobacteria</taxon>
        <taxon>Lysobacterales</taxon>
        <taxon>Lysobacteraceae</taxon>
        <taxon>Stenotrophomonas</taxon>
        <taxon>environmental samples</taxon>
    </lineage>
</organism>
<dbReference type="InterPro" id="IPR029044">
    <property type="entry name" value="Nucleotide-diphossugar_trans"/>
</dbReference>
<dbReference type="InterPro" id="IPR001173">
    <property type="entry name" value="Glyco_trans_2-like"/>
</dbReference>
<sequence length="100" mass="10604">MANDAGGWPLPHCASYHEDMNAPSAVRDRLTIVVTAFNEADTLPLLHPRIRAVLDALAGDLDTRVLYVDDGSRDGTWAVMVALAGTTGRAAAAAVAQFRT</sequence>
<accession>A0A060CCX9</accession>
<dbReference type="PANTHER" id="PTHR48090">
    <property type="entry name" value="UNDECAPRENYL-PHOSPHATE 4-DEOXY-4-FORMAMIDO-L-ARABINOSE TRANSFERASE-RELATED"/>
    <property type="match status" value="1"/>
</dbReference>
<evidence type="ECO:0000256" key="4">
    <source>
        <dbReference type="ARBA" id="ARBA00022692"/>
    </source>
</evidence>
<evidence type="ECO:0000256" key="6">
    <source>
        <dbReference type="ARBA" id="ARBA00023136"/>
    </source>
</evidence>
<feature type="domain" description="Glycosyltransferase 2-like" evidence="7">
    <location>
        <begin position="31"/>
        <end position="84"/>
    </location>
</feature>
<dbReference type="GO" id="GO:0016757">
    <property type="term" value="F:glycosyltransferase activity"/>
    <property type="evidence" value="ECO:0007669"/>
    <property type="project" value="UniProtKB-KW"/>
</dbReference>
<keyword evidence="6" id="KW-0472">Membrane</keyword>
<comment type="subcellular location">
    <subcellularLocation>
        <location evidence="1">Membrane</location>
        <topology evidence="1">Multi-pass membrane protein</topology>
    </subcellularLocation>
</comment>
<reference evidence="8" key="1">
    <citation type="journal article" date="2013" name="Environ. Microbiol.">
        <title>Seasonally variable intestinal metagenomes of the red palm weevil (Rhynchophorus ferrugineus).</title>
        <authorList>
            <person name="Jia S."/>
            <person name="Zhang X."/>
            <person name="Zhang G."/>
            <person name="Yin A."/>
            <person name="Zhang S."/>
            <person name="Li F."/>
            <person name="Wang L."/>
            <person name="Zhao D."/>
            <person name="Yun Q."/>
            <person name="Tala"/>
            <person name="Wang J."/>
            <person name="Sun G."/>
            <person name="Baabdullah M."/>
            <person name="Yu X."/>
            <person name="Hu S."/>
            <person name="Al-Mssallem I.S."/>
            <person name="Yu J."/>
        </authorList>
    </citation>
    <scope>NUCLEOTIDE SEQUENCE</scope>
</reference>